<comment type="caution">
    <text evidence="11">The sequence shown here is derived from an EMBL/GenBank/DDBJ whole genome shotgun (WGS) entry which is preliminary data.</text>
</comment>
<comment type="subunit">
    <text evidence="6">Interacts directly with the RNA polymerase.</text>
</comment>
<dbReference type="SUPFAM" id="SSF109635">
    <property type="entry name" value="DnaK suppressor protein DksA, alpha-hairpin domain"/>
    <property type="match status" value="1"/>
</dbReference>
<keyword evidence="3 6" id="KW-0863">Zinc-finger</keyword>
<comment type="function">
    <text evidence="6">Transcription factor that acts by binding directly to the RNA polymerase (RNAP). Required for negative regulation of rRNA expression and positive regulation of several amino acid biosynthesis promoters. Also required for regulation of fis expression.</text>
</comment>
<dbReference type="InterPro" id="IPR037187">
    <property type="entry name" value="DnaK_N"/>
</dbReference>
<evidence type="ECO:0000313" key="12">
    <source>
        <dbReference type="Proteomes" id="UP000246569"/>
    </source>
</evidence>
<keyword evidence="2 6" id="KW-0479">Metal-binding</keyword>
<reference evidence="11 12" key="1">
    <citation type="submission" date="2018-05" db="EMBL/GenBank/DDBJ databases">
        <title>Genomic Encyclopedia of Type Strains, Phase IV (KMG-IV): sequencing the most valuable type-strain genomes for metagenomic binning, comparative biology and taxonomic classification.</title>
        <authorList>
            <person name="Goeker M."/>
        </authorList>
    </citation>
    <scope>NUCLEOTIDE SEQUENCE [LARGE SCALE GENOMIC DNA]</scope>
    <source>
        <strain evidence="11 12">DSM 23606</strain>
    </source>
</reference>
<evidence type="ECO:0000259" key="9">
    <source>
        <dbReference type="Pfam" id="PF01258"/>
    </source>
</evidence>
<dbReference type="HAMAP" id="MF_00926">
    <property type="entry name" value="DksA"/>
    <property type="match status" value="1"/>
</dbReference>
<keyword evidence="4 6" id="KW-0862">Zinc</keyword>
<feature type="binding site" evidence="6">
    <location>
        <position position="107"/>
    </location>
    <ligand>
        <name>Zn(2+)</name>
        <dbReference type="ChEBI" id="CHEBI:29105"/>
    </ligand>
</feature>
<comment type="similarity">
    <text evidence="6">Belongs to the DksA family.</text>
</comment>
<dbReference type="PANTHER" id="PTHR33823">
    <property type="entry name" value="RNA POLYMERASE-BINDING TRANSCRIPTION FACTOR DKSA-RELATED"/>
    <property type="match status" value="1"/>
</dbReference>
<feature type="binding site" evidence="6">
    <location>
        <position position="125"/>
    </location>
    <ligand>
        <name>Zn(2+)</name>
        <dbReference type="ChEBI" id="CHEBI:29105"/>
    </ligand>
</feature>
<feature type="region of interest" description="Disordered" evidence="8">
    <location>
        <begin position="47"/>
        <end position="70"/>
    </location>
</feature>
<protein>
    <recommendedName>
        <fullName evidence="6">RNA polymerase-binding transcription factor DksA</fullName>
    </recommendedName>
</protein>
<feature type="binding site" evidence="6">
    <location>
        <position position="128"/>
    </location>
    <ligand>
        <name>Zn(2+)</name>
        <dbReference type="ChEBI" id="CHEBI:29105"/>
    </ligand>
</feature>
<dbReference type="InterPro" id="IPR048489">
    <property type="entry name" value="DksA_N"/>
</dbReference>
<feature type="zinc finger region" description="dksA C4-type" evidence="7">
    <location>
        <begin position="104"/>
        <end position="128"/>
    </location>
</feature>
<dbReference type="GO" id="GO:0010468">
    <property type="term" value="P:regulation of gene expression"/>
    <property type="evidence" value="ECO:0007669"/>
    <property type="project" value="UniProtKB-UniRule"/>
</dbReference>
<dbReference type="InterPro" id="IPR020460">
    <property type="entry name" value="Znf_C4-type_bac"/>
</dbReference>
<dbReference type="PANTHER" id="PTHR33823:SF2">
    <property type="entry name" value="RNA POLYMERASE-BINDING TRANSCRIPTION FACTOR DKSA"/>
    <property type="match status" value="1"/>
</dbReference>
<evidence type="ECO:0000256" key="1">
    <source>
        <dbReference type="ARBA" id="ARBA00022490"/>
    </source>
</evidence>
<evidence type="ECO:0000313" key="11">
    <source>
        <dbReference type="EMBL" id="PWV62476.1"/>
    </source>
</evidence>
<feature type="domain" description="Zinc finger DksA/TraR C4-type" evidence="9">
    <location>
        <begin position="101"/>
        <end position="133"/>
    </location>
</feature>
<dbReference type="PRINTS" id="PR00618">
    <property type="entry name" value="DKSAZNFINGER"/>
</dbReference>
<feature type="domain" description="DnaK suppressor protein DksA N-terminal" evidence="10">
    <location>
        <begin position="26"/>
        <end position="96"/>
    </location>
</feature>
<proteinExistence type="inferred from homology"/>
<feature type="region of interest" description="Disordered" evidence="8">
    <location>
        <begin position="1"/>
        <end position="25"/>
    </location>
</feature>
<dbReference type="Proteomes" id="UP000246569">
    <property type="component" value="Unassembled WGS sequence"/>
</dbReference>
<dbReference type="InterPro" id="IPR000962">
    <property type="entry name" value="Znf_DskA_TraR"/>
</dbReference>
<dbReference type="OrthoDB" id="9803742at2"/>
<dbReference type="RefSeq" id="WP_110018293.1">
    <property type="nucleotide sequence ID" value="NZ_QGTJ01000004.1"/>
</dbReference>
<evidence type="ECO:0000256" key="6">
    <source>
        <dbReference type="HAMAP-Rule" id="MF_00926"/>
    </source>
</evidence>
<name>A0A317MW90_9GAMM</name>
<dbReference type="Pfam" id="PF01258">
    <property type="entry name" value="zf-dskA_traR"/>
    <property type="match status" value="1"/>
</dbReference>
<feature type="binding site" evidence="6">
    <location>
        <position position="104"/>
    </location>
    <ligand>
        <name>Zn(2+)</name>
        <dbReference type="ChEBI" id="CHEBI:29105"/>
    </ligand>
</feature>
<dbReference type="InterPro" id="IPR020458">
    <property type="entry name" value="Znf_DskA_TraR_CS"/>
</dbReference>
<dbReference type="SUPFAM" id="SSF57716">
    <property type="entry name" value="Glucocorticoid receptor-like (DNA-binding domain)"/>
    <property type="match status" value="1"/>
</dbReference>
<dbReference type="InterPro" id="IPR012784">
    <property type="entry name" value="DksA_RNA_pol-bd"/>
</dbReference>
<organism evidence="11 12">
    <name type="scientific">Plasticicumulans acidivorans</name>
    <dbReference type="NCBI Taxonomy" id="886464"/>
    <lineage>
        <taxon>Bacteria</taxon>
        <taxon>Pseudomonadati</taxon>
        <taxon>Pseudomonadota</taxon>
        <taxon>Gammaproteobacteria</taxon>
        <taxon>Candidatus Competibacteraceae</taxon>
        <taxon>Plasticicumulans</taxon>
    </lineage>
</organism>
<sequence length="141" mass="16392">MALDDSFSGFTPYQPQPDEEYMSEGQKAHFRDILLSWKRELMAGSQRTVTHMQDEPLNLPDPNDRASQEEEFSLELRARDRERKLLRKIDKAMQRLANDEYGYCESCGVEIGLRRLEARPTAELCIECKQVEEIKEKSHAA</sequence>
<evidence type="ECO:0000256" key="4">
    <source>
        <dbReference type="ARBA" id="ARBA00022833"/>
    </source>
</evidence>
<keyword evidence="1 6" id="KW-0963">Cytoplasm</keyword>
<dbReference type="GO" id="GO:0008270">
    <property type="term" value="F:zinc ion binding"/>
    <property type="evidence" value="ECO:0007669"/>
    <property type="project" value="UniProtKB-UniRule"/>
</dbReference>
<keyword evidence="5" id="KW-0175">Coiled coil</keyword>
<dbReference type="PROSITE" id="PS51128">
    <property type="entry name" value="ZF_DKSA_2"/>
    <property type="match status" value="1"/>
</dbReference>
<comment type="subcellular location">
    <subcellularLocation>
        <location evidence="6">Cytoplasm</location>
    </subcellularLocation>
</comment>
<evidence type="ECO:0000256" key="2">
    <source>
        <dbReference type="ARBA" id="ARBA00022723"/>
    </source>
</evidence>
<dbReference type="NCBIfam" id="TIGR02420">
    <property type="entry name" value="dksA"/>
    <property type="match status" value="1"/>
</dbReference>
<dbReference type="AlphaFoldDB" id="A0A317MW90"/>
<dbReference type="Pfam" id="PF21157">
    <property type="entry name" value="DksA_N"/>
    <property type="match status" value="1"/>
</dbReference>
<evidence type="ECO:0000256" key="3">
    <source>
        <dbReference type="ARBA" id="ARBA00022771"/>
    </source>
</evidence>
<dbReference type="Gene3D" id="1.20.120.910">
    <property type="entry name" value="DksA, coiled-coil domain"/>
    <property type="match status" value="1"/>
</dbReference>
<keyword evidence="12" id="KW-1185">Reference proteome</keyword>
<dbReference type="GO" id="GO:0005737">
    <property type="term" value="C:cytoplasm"/>
    <property type="evidence" value="ECO:0007669"/>
    <property type="project" value="UniProtKB-SubCell"/>
</dbReference>
<evidence type="ECO:0000256" key="7">
    <source>
        <dbReference type="PROSITE-ProRule" id="PRU00510"/>
    </source>
</evidence>
<evidence type="ECO:0000256" key="5">
    <source>
        <dbReference type="ARBA" id="ARBA00023054"/>
    </source>
</evidence>
<evidence type="ECO:0000259" key="10">
    <source>
        <dbReference type="Pfam" id="PF21157"/>
    </source>
</evidence>
<dbReference type="EMBL" id="QGTJ01000004">
    <property type="protein sequence ID" value="PWV62476.1"/>
    <property type="molecule type" value="Genomic_DNA"/>
</dbReference>
<gene>
    <name evidence="6" type="primary">dksA</name>
    <name evidence="11" type="ORF">C7443_104272</name>
</gene>
<accession>A0A317MW90</accession>
<dbReference type="PROSITE" id="PS01102">
    <property type="entry name" value="ZF_DKSA_1"/>
    <property type="match status" value="1"/>
</dbReference>
<evidence type="ECO:0000256" key="8">
    <source>
        <dbReference type="SAM" id="MobiDB-lite"/>
    </source>
</evidence>